<name>A0A8H4ACR5_GIGMA</name>
<comment type="caution">
    <text evidence="2">The sequence shown here is derived from an EMBL/GenBank/DDBJ whole genome shotgun (WGS) entry which is preliminary data.</text>
</comment>
<dbReference type="Proteomes" id="UP000439903">
    <property type="component" value="Unassembled WGS sequence"/>
</dbReference>
<evidence type="ECO:0000256" key="1">
    <source>
        <dbReference type="SAM" id="MobiDB-lite"/>
    </source>
</evidence>
<evidence type="ECO:0000313" key="3">
    <source>
        <dbReference type="Proteomes" id="UP000439903"/>
    </source>
</evidence>
<dbReference type="OrthoDB" id="2414630at2759"/>
<feature type="region of interest" description="Disordered" evidence="1">
    <location>
        <begin position="28"/>
        <end position="85"/>
    </location>
</feature>
<dbReference type="AlphaFoldDB" id="A0A8H4ACR5"/>
<proteinExistence type="predicted"/>
<protein>
    <submittedName>
        <fullName evidence="2">Uncharacterized protein</fullName>
    </submittedName>
</protein>
<dbReference type="EMBL" id="WTPW01000785">
    <property type="protein sequence ID" value="KAF0480161.1"/>
    <property type="molecule type" value="Genomic_DNA"/>
</dbReference>
<organism evidence="2 3">
    <name type="scientific">Gigaspora margarita</name>
    <dbReference type="NCBI Taxonomy" id="4874"/>
    <lineage>
        <taxon>Eukaryota</taxon>
        <taxon>Fungi</taxon>
        <taxon>Fungi incertae sedis</taxon>
        <taxon>Mucoromycota</taxon>
        <taxon>Glomeromycotina</taxon>
        <taxon>Glomeromycetes</taxon>
        <taxon>Diversisporales</taxon>
        <taxon>Gigasporaceae</taxon>
        <taxon>Gigaspora</taxon>
    </lineage>
</organism>
<sequence length="181" mass="21131">MVKNKKPEHLRARPPNINHKIAKIGRRFKPMNFLDKDNKPNENGFDENAKKRRKRRTNISRVVSFNESSDHDLDYDNEDDDPSHVDYDNEDNVDISAISDIPIHSPQVAEADIEPLTLEEWEEVKNMVEIYQLTIPINRHLYNPLFYYIIIHSGQHGPTTTLLRRLARCPASHLNNELPKT</sequence>
<evidence type="ECO:0000313" key="2">
    <source>
        <dbReference type="EMBL" id="KAF0480161.1"/>
    </source>
</evidence>
<reference evidence="2 3" key="1">
    <citation type="journal article" date="2019" name="Environ. Microbiol.">
        <title>At the nexus of three kingdoms: the genome of the mycorrhizal fungus Gigaspora margarita provides insights into plant, endobacterial and fungal interactions.</title>
        <authorList>
            <person name="Venice F."/>
            <person name="Ghignone S."/>
            <person name="Salvioli di Fossalunga A."/>
            <person name="Amselem J."/>
            <person name="Novero M."/>
            <person name="Xianan X."/>
            <person name="Sedzielewska Toro K."/>
            <person name="Morin E."/>
            <person name="Lipzen A."/>
            <person name="Grigoriev I.V."/>
            <person name="Henrissat B."/>
            <person name="Martin F.M."/>
            <person name="Bonfante P."/>
        </authorList>
    </citation>
    <scope>NUCLEOTIDE SEQUENCE [LARGE SCALE GENOMIC DNA]</scope>
    <source>
        <strain evidence="2 3">BEG34</strain>
    </source>
</reference>
<accession>A0A8H4ACR5</accession>
<gene>
    <name evidence="2" type="ORF">F8M41_023780</name>
</gene>
<keyword evidence="3" id="KW-1185">Reference proteome</keyword>